<gene>
    <name evidence="1" type="ORF">CLV41_101814</name>
</gene>
<comment type="caution">
    <text evidence="1">The sequence shown here is derived from an EMBL/GenBank/DDBJ whole genome shotgun (WGS) entry which is preliminary data.</text>
</comment>
<evidence type="ECO:0000313" key="1">
    <source>
        <dbReference type="EMBL" id="POF34360.1"/>
    </source>
</evidence>
<dbReference type="Proteomes" id="UP000236959">
    <property type="component" value="Unassembled WGS sequence"/>
</dbReference>
<organism evidence="1 2">
    <name type="scientific">Roseibium marinum</name>
    <dbReference type="NCBI Taxonomy" id="281252"/>
    <lineage>
        <taxon>Bacteria</taxon>
        <taxon>Pseudomonadati</taxon>
        <taxon>Pseudomonadota</taxon>
        <taxon>Alphaproteobacteria</taxon>
        <taxon>Hyphomicrobiales</taxon>
        <taxon>Stappiaceae</taxon>
        <taxon>Roseibium</taxon>
    </lineage>
</organism>
<dbReference type="SUPFAM" id="SSF52540">
    <property type="entry name" value="P-loop containing nucleoside triphosphate hydrolases"/>
    <property type="match status" value="1"/>
</dbReference>
<accession>A0A2S3V385</accession>
<sequence>MSEIYKEAREAHNKKLHVLAEKLYREDQLSRKVGFGGGLYWLDCMILLGMKGEAEELIERLWQKQTTDAERELLEKRLEYYEGILAEWAQQERLPSHLDIGSIAKEMPIKPFYISSYGGSATAWLSASLSSHPDIVCYHGTMSFPPGRADRRFHRIHPREFMQSLVVSAEATRFKKAFGAIHGYHGTSAREAVEDLGGTFCGVIRHPINRLKSLSHIHLAEHCEALEPVRFRKLKGDVMATLAETQNEQLLEKAANRASTIFRNLVCYDFQMHAECGRERLFKMEDLTSKRKSYKEFFNYVTDGKVSPSWRYVSSVMKINNQNRRVSNAPAAFALRSWPQEIKSQIYQNIEDLGREKYVDFYESYGYSDLII</sequence>
<evidence type="ECO:0000313" key="2">
    <source>
        <dbReference type="Proteomes" id="UP000236959"/>
    </source>
</evidence>
<dbReference type="InterPro" id="IPR027417">
    <property type="entry name" value="P-loop_NTPase"/>
</dbReference>
<dbReference type="EMBL" id="PPCN01000001">
    <property type="protein sequence ID" value="POF34360.1"/>
    <property type="molecule type" value="Genomic_DNA"/>
</dbReference>
<proteinExistence type="predicted"/>
<evidence type="ECO:0008006" key="3">
    <source>
        <dbReference type="Google" id="ProtNLM"/>
    </source>
</evidence>
<protein>
    <recommendedName>
        <fullName evidence="3">Sulfotransferase family protein</fullName>
    </recommendedName>
</protein>
<reference evidence="1 2" key="1">
    <citation type="submission" date="2018-01" db="EMBL/GenBank/DDBJ databases">
        <title>Genomic Encyclopedia of Archaeal and Bacterial Type Strains, Phase II (KMG-II): from individual species to whole genera.</title>
        <authorList>
            <person name="Goeker M."/>
        </authorList>
    </citation>
    <scope>NUCLEOTIDE SEQUENCE [LARGE SCALE GENOMIC DNA]</scope>
    <source>
        <strain evidence="1 2">DSM 17023</strain>
    </source>
</reference>
<dbReference type="AlphaFoldDB" id="A0A2S3V385"/>
<dbReference type="RefSeq" id="WP_146048494.1">
    <property type="nucleotide sequence ID" value="NZ_PPCN01000001.1"/>
</dbReference>
<dbReference type="Gene3D" id="3.40.50.300">
    <property type="entry name" value="P-loop containing nucleotide triphosphate hydrolases"/>
    <property type="match status" value="1"/>
</dbReference>
<name>A0A2S3V385_9HYPH</name>
<keyword evidence="2" id="KW-1185">Reference proteome</keyword>